<gene>
    <name evidence="2" type="ORF">SOCE26_058690</name>
</gene>
<feature type="region of interest" description="Disordered" evidence="1">
    <location>
        <begin position="1"/>
        <end position="32"/>
    </location>
</feature>
<reference evidence="2 3" key="1">
    <citation type="submission" date="2015-09" db="EMBL/GenBank/DDBJ databases">
        <title>Sorangium comparison.</title>
        <authorList>
            <person name="Zaburannyi N."/>
            <person name="Bunk B."/>
            <person name="Overmann J."/>
            <person name="Mueller R."/>
        </authorList>
    </citation>
    <scope>NUCLEOTIDE SEQUENCE [LARGE SCALE GENOMIC DNA]</scope>
    <source>
        <strain evidence="2 3">So ce26</strain>
    </source>
</reference>
<sequence length="323" mass="35218">MPPEASRSVVTFPRDPAGSDDSQRFGTAEGSRENPALAPHLLALLFHVDVPAYAGVRIADSTLDQLIPVEFRADLVLELHDASEAVVLSIVLEAQRDMAPRKKFSWPVYITVARAERESPTVVLVIAIDAEIAAWAAEKIDLGLGRGVIQPFVLGPATLPVVTDPAVAEKEVELSILSAMAHGNGPEGLAVLEAAFEALGRLDREHAAVYFQIIWNVLREPMRRALEALVMERQSEGKATFPPFAQKLIEMGELKGFRQGELKGLRDGKLEGLREALLRLVARAGIPLTEDDRARIRTCDDTVTLERWIDNVLGAKTAADVLS</sequence>
<evidence type="ECO:0000256" key="1">
    <source>
        <dbReference type="SAM" id="MobiDB-lite"/>
    </source>
</evidence>
<accession>A0A2L0EYQ8</accession>
<protein>
    <recommendedName>
        <fullName evidence="4">DUF4351 domain-containing protein</fullName>
    </recommendedName>
</protein>
<dbReference type="PANTHER" id="PTHR34613:SF1">
    <property type="entry name" value="SLL6017 PROTEIN"/>
    <property type="match status" value="1"/>
</dbReference>
<dbReference type="Proteomes" id="UP000238348">
    <property type="component" value="Chromosome"/>
</dbReference>
<dbReference type="EMBL" id="CP012673">
    <property type="protein sequence ID" value="AUX44405.1"/>
    <property type="molecule type" value="Genomic_DNA"/>
</dbReference>
<organism evidence="2 3">
    <name type="scientific">Sorangium cellulosum</name>
    <name type="common">Polyangium cellulosum</name>
    <dbReference type="NCBI Taxonomy" id="56"/>
    <lineage>
        <taxon>Bacteria</taxon>
        <taxon>Pseudomonadati</taxon>
        <taxon>Myxococcota</taxon>
        <taxon>Polyangia</taxon>
        <taxon>Polyangiales</taxon>
        <taxon>Polyangiaceae</taxon>
        <taxon>Sorangium</taxon>
    </lineage>
</organism>
<evidence type="ECO:0008006" key="4">
    <source>
        <dbReference type="Google" id="ProtNLM"/>
    </source>
</evidence>
<evidence type="ECO:0000313" key="3">
    <source>
        <dbReference type="Proteomes" id="UP000238348"/>
    </source>
</evidence>
<proteinExistence type="predicted"/>
<name>A0A2L0EYQ8_SORCE</name>
<dbReference type="PANTHER" id="PTHR34613">
    <property type="entry name" value="SLL0800 PROTEIN"/>
    <property type="match status" value="1"/>
</dbReference>
<evidence type="ECO:0000313" key="2">
    <source>
        <dbReference type="EMBL" id="AUX44405.1"/>
    </source>
</evidence>
<dbReference type="RefSeq" id="WP_234022561.1">
    <property type="nucleotide sequence ID" value="NZ_CP012673.1"/>
</dbReference>
<dbReference type="AlphaFoldDB" id="A0A2L0EYQ8"/>